<dbReference type="EMBL" id="KZ559124">
    <property type="protein sequence ID" value="PLB40447.1"/>
    <property type="molecule type" value="Genomic_DNA"/>
</dbReference>
<dbReference type="RefSeq" id="XP_024674459.1">
    <property type="nucleotide sequence ID" value="XM_024811600.1"/>
</dbReference>
<keyword evidence="2" id="KW-1185">Reference proteome</keyword>
<dbReference type="Proteomes" id="UP000234585">
    <property type="component" value="Unassembled WGS sequence"/>
</dbReference>
<gene>
    <name evidence="1" type="ORF">BDW47DRAFT_101126</name>
</gene>
<evidence type="ECO:0000313" key="2">
    <source>
        <dbReference type="Proteomes" id="UP000234585"/>
    </source>
</evidence>
<protein>
    <submittedName>
        <fullName evidence="1">Uncharacterized protein</fullName>
    </submittedName>
</protein>
<dbReference type="GeneID" id="36518760"/>
<organism evidence="1 2">
    <name type="scientific">Aspergillus candidus</name>
    <dbReference type="NCBI Taxonomy" id="41067"/>
    <lineage>
        <taxon>Eukaryota</taxon>
        <taxon>Fungi</taxon>
        <taxon>Dikarya</taxon>
        <taxon>Ascomycota</taxon>
        <taxon>Pezizomycotina</taxon>
        <taxon>Eurotiomycetes</taxon>
        <taxon>Eurotiomycetidae</taxon>
        <taxon>Eurotiales</taxon>
        <taxon>Aspergillaceae</taxon>
        <taxon>Aspergillus</taxon>
        <taxon>Aspergillus subgen. Circumdati</taxon>
    </lineage>
</organism>
<proteinExistence type="predicted"/>
<sequence>MTRVGKNIKVKRKRLNPRAAFCPGKKRRAMRSREAVIMEDPCSVAFSFFVYFVRLSVSERTWKVSEKVSIEY</sequence>
<evidence type="ECO:0000313" key="1">
    <source>
        <dbReference type="EMBL" id="PLB40447.1"/>
    </source>
</evidence>
<name>A0A2I2FII8_ASPCN</name>
<dbReference type="AlphaFoldDB" id="A0A2I2FII8"/>
<reference evidence="1 2" key="1">
    <citation type="submission" date="2017-12" db="EMBL/GenBank/DDBJ databases">
        <authorList>
            <consortium name="DOE Joint Genome Institute"/>
            <person name="Haridas S."/>
            <person name="Kjaerbolling I."/>
            <person name="Vesth T.C."/>
            <person name="Frisvad J.C."/>
            <person name="Nybo J.L."/>
            <person name="Theobald S."/>
            <person name="Kuo A."/>
            <person name="Bowyer P."/>
            <person name="Matsuda Y."/>
            <person name="Mondo S."/>
            <person name="Lyhne E.K."/>
            <person name="Kogle M.E."/>
            <person name="Clum A."/>
            <person name="Lipzen A."/>
            <person name="Salamov A."/>
            <person name="Ngan C.Y."/>
            <person name="Daum C."/>
            <person name="Chiniquy J."/>
            <person name="Barry K."/>
            <person name="LaButti K."/>
            <person name="Simmons B.A."/>
            <person name="Magnuson J.K."/>
            <person name="Mortensen U.H."/>
            <person name="Larsen T.O."/>
            <person name="Grigoriev I.V."/>
            <person name="Baker S.E."/>
            <person name="Andersen M.R."/>
            <person name="Nordberg H.P."/>
            <person name="Cantor M.N."/>
            <person name="Hua S.X."/>
        </authorList>
    </citation>
    <scope>NUCLEOTIDE SEQUENCE [LARGE SCALE GENOMIC DNA]</scope>
    <source>
        <strain evidence="1 2">CBS 102.13</strain>
    </source>
</reference>
<accession>A0A2I2FII8</accession>